<keyword evidence="3" id="KW-1185">Reference proteome</keyword>
<dbReference type="HOGENOM" id="CLU_2731265_0_0_5"/>
<dbReference type="STRING" id="715226.ABI_47240"/>
<dbReference type="EMBL" id="GL883081">
    <property type="protein sequence ID" value="EGF89376.1"/>
    <property type="molecule type" value="Genomic_DNA"/>
</dbReference>
<dbReference type="Proteomes" id="UP000006512">
    <property type="component" value="Unassembled WGS sequence"/>
</dbReference>
<name>F4QU76_9CAUL</name>
<evidence type="ECO:0000313" key="2">
    <source>
        <dbReference type="EMBL" id="EGF89376.1"/>
    </source>
</evidence>
<evidence type="ECO:0000313" key="3">
    <source>
        <dbReference type="Proteomes" id="UP000006512"/>
    </source>
</evidence>
<reference evidence="3" key="1">
    <citation type="submission" date="2011-03" db="EMBL/GenBank/DDBJ databases">
        <title>Draft genome sequence of Brevundimonas diminuta.</title>
        <authorList>
            <person name="Brown P.J.B."/>
            <person name="Buechlein A."/>
            <person name="Hemmerich C."/>
            <person name="Brun Y.V."/>
        </authorList>
    </citation>
    <scope>NUCLEOTIDE SEQUENCE [LARGE SCALE GENOMIC DNA]</scope>
    <source>
        <strain evidence="3">C19</strain>
    </source>
</reference>
<accession>F4QU76</accession>
<dbReference type="AlphaFoldDB" id="F4QU76"/>
<sequence length="71" mass="7816">MVMTLLFKYLRIVLYPFLAGTVLPATAQAADGFLGCWAHQSDTNRVLWTGPFAANESDRQEPDIAAVAARF</sequence>
<feature type="signal peptide" evidence="1">
    <location>
        <begin position="1"/>
        <end position="29"/>
    </location>
</feature>
<protein>
    <submittedName>
        <fullName evidence="2">Uncharacterized protein</fullName>
    </submittedName>
</protein>
<proteinExistence type="predicted"/>
<gene>
    <name evidence="2" type="ORF">ABI_47240</name>
</gene>
<feature type="chain" id="PRO_5003316892" evidence="1">
    <location>
        <begin position="30"/>
        <end position="71"/>
    </location>
</feature>
<evidence type="ECO:0000256" key="1">
    <source>
        <dbReference type="SAM" id="SignalP"/>
    </source>
</evidence>
<keyword evidence="1" id="KW-0732">Signal</keyword>
<organism evidence="2 3">
    <name type="scientific">Asticcacaulis biprosthecium C19</name>
    <dbReference type="NCBI Taxonomy" id="715226"/>
    <lineage>
        <taxon>Bacteria</taxon>
        <taxon>Pseudomonadati</taxon>
        <taxon>Pseudomonadota</taxon>
        <taxon>Alphaproteobacteria</taxon>
        <taxon>Caulobacterales</taxon>
        <taxon>Caulobacteraceae</taxon>
        <taxon>Asticcacaulis</taxon>
    </lineage>
</organism>